<dbReference type="Proteomes" id="UP000829398">
    <property type="component" value="Chromosome 7"/>
</dbReference>
<evidence type="ECO:0000313" key="2">
    <source>
        <dbReference type="Proteomes" id="UP000829398"/>
    </source>
</evidence>
<evidence type="ECO:0000313" key="1">
    <source>
        <dbReference type="EMBL" id="KAH9714277.1"/>
    </source>
</evidence>
<organism evidence="1 2">
    <name type="scientific">Citrus sinensis</name>
    <name type="common">Sweet orange</name>
    <name type="synonym">Citrus aurantium var. sinensis</name>
    <dbReference type="NCBI Taxonomy" id="2711"/>
    <lineage>
        <taxon>Eukaryota</taxon>
        <taxon>Viridiplantae</taxon>
        <taxon>Streptophyta</taxon>
        <taxon>Embryophyta</taxon>
        <taxon>Tracheophyta</taxon>
        <taxon>Spermatophyta</taxon>
        <taxon>Magnoliopsida</taxon>
        <taxon>eudicotyledons</taxon>
        <taxon>Gunneridae</taxon>
        <taxon>Pentapetalae</taxon>
        <taxon>rosids</taxon>
        <taxon>malvids</taxon>
        <taxon>Sapindales</taxon>
        <taxon>Rutaceae</taxon>
        <taxon>Aurantioideae</taxon>
        <taxon>Citrus</taxon>
    </lineage>
</organism>
<dbReference type="EMBL" id="CM039176">
    <property type="protein sequence ID" value="KAH9714277.1"/>
    <property type="molecule type" value="Genomic_DNA"/>
</dbReference>
<sequence>MNIPCTLTSGWVIALALMHRVQMGVIFVQMFYLQLAGKYISLEGRWKSLNPCFYCDFDRCGVVHALGTYVTESTTLSNIYPLRHRIRGIPRLVLATATARDGGAILVFGRRVERSSALGKGGNNMMKQHHKLTLFLCLTWTITLLYGEMVAFWIPTLRSCTWPSSSSMDGVDGYDKVAVIADPQIMDKTSLHLPPKSLALEVAQFFTDLYMRRAFFASILPFKPDVILFLGDHFDGGPYLSDEEWQESLNRFKHIFGLKSQARFRDIRVHFLPGNHDNGYAALLSHKPEIVRRYEKEFGKRNYRFTVGKVEFIVVDAQTLDGYPEGNLAAATWDFVKNVSIDFQLLPRVLLTHIPLYRRDETPCGPHRSSPIINQRIVRTGHSQEILYQNYITEESSNRLLDLIKPVLVLSGHDHDQCTVSHESNHEHIKEHTVGTISWQQGNLYPSFRLLSASNSALLNMSNLEEAVLTRLCFLPMQTHIYIGYLLLFIVTLVTLLFWPTGGVNFGCHCSDFLAHGKQLFKVGTKEKTEDENCEYEMVWDAEGSMHLVRKATNTPITRAKDTSGTMERGNAVMRHTAKKGNAQEVEISMNVDDPMTNLPPRTSKSTAKFIIHRLVRMFRMLTVIAVVNIPLYMMLLFKDWIDQ</sequence>
<gene>
    <name evidence="1" type="ORF">KPL71_020604</name>
</gene>
<comment type="caution">
    <text evidence="1">The sequence shown here is derived from an EMBL/GenBank/DDBJ whole genome shotgun (WGS) entry which is preliminary data.</text>
</comment>
<proteinExistence type="predicted"/>
<keyword evidence="2" id="KW-1185">Reference proteome</keyword>
<name>A0ACB8J957_CITSI</name>
<accession>A0ACB8J957</accession>
<reference evidence="2" key="1">
    <citation type="journal article" date="2023" name="Hortic. Res.">
        <title>A chromosome-level phased genome enabling allele-level studies in sweet orange: a case study on citrus Huanglongbing tolerance.</title>
        <authorList>
            <person name="Wu B."/>
            <person name="Yu Q."/>
            <person name="Deng Z."/>
            <person name="Duan Y."/>
            <person name="Luo F."/>
            <person name="Gmitter F. Jr."/>
        </authorList>
    </citation>
    <scope>NUCLEOTIDE SEQUENCE [LARGE SCALE GENOMIC DNA]</scope>
    <source>
        <strain evidence="2">cv. Valencia</strain>
    </source>
</reference>
<protein>
    <submittedName>
        <fullName evidence="1">Metallophos domain-containing protein</fullName>
    </submittedName>
</protein>